<evidence type="ECO:0000313" key="3">
    <source>
        <dbReference type="Proteomes" id="UP000322997"/>
    </source>
</evidence>
<dbReference type="RefSeq" id="WP_082347059.1">
    <property type="nucleotide sequence ID" value="NZ_BSED01000391.1"/>
</dbReference>
<dbReference type="Pfam" id="PF08671">
    <property type="entry name" value="SinI"/>
    <property type="match status" value="1"/>
</dbReference>
<evidence type="ECO:0000313" key="2">
    <source>
        <dbReference type="EMBL" id="TYS52430.1"/>
    </source>
</evidence>
<accession>A0A5D4RN97</accession>
<dbReference type="GO" id="GO:0006355">
    <property type="term" value="P:regulation of DNA-templated transcription"/>
    <property type="evidence" value="ECO:0007669"/>
    <property type="project" value="InterPro"/>
</dbReference>
<dbReference type="PROSITE" id="PS51500">
    <property type="entry name" value="SIN"/>
    <property type="match status" value="1"/>
</dbReference>
<sequence>MGNRELDQEWVELMKEAKTAGITLREVKEFLEEPQTERSHKKYESIGSVL</sequence>
<name>A0A5D4RN97_9BACI</name>
<dbReference type="GO" id="GO:0003677">
    <property type="term" value="F:DNA binding"/>
    <property type="evidence" value="ECO:0007669"/>
    <property type="project" value="UniProtKB-KW"/>
</dbReference>
<organism evidence="2 3">
    <name type="scientific">Rossellomorea marisflavi</name>
    <dbReference type="NCBI Taxonomy" id="189381"/>
    <lineage>
        <taxon>Bacteria</taxon>
        <taxon>Bacillati</taxon>
        <taxon>Bacillota</taxon>
        <taxon>Bacilli</taxon>
        <taxon>Bacillales</taxon>
        <taxon>Bacillaceae</taxon>
        <taxon>Rossellomorea</taxon>
    </lineage>
</organism>
<reference evidence="2 3" key="1">
    <citation type="submission" date="2019-08" db="EMBL/GenBank/DDBJ databases">
        <title>Bacillus genomes from the desert of Cuatro Cienegas, Coahuila.</title>
        <authorList>
            <person name="Olmedo-Alvarez G."/>
        </authorList>
    </citation>
    <scope>NUCLEOTIDE SEQUENCE [LARGE SCALE GENOMIC DNA]</scope>
    <source>
        <strain evidence="2 3">CH108_3D</strain>
    </source>
</reference>
<feature type="domain" description="Sin" evidence="1">
    <location>
        <begin position="1"/>
        <end position="35"/>
    </location>
</feature>
<dbReference type="EMBL" id="VTEQ01000005">
    <property type="protein sequence ID" value="TYS52430.1"/>
    <property type="molecule type" value="Genomic_DNA"/>
</dbReference>
<dbReference type="GO" id="GO:0046983">
    <property type="term" value="F:protein dimerization activity"/>
    <property type="evidence" value="ECO:0007669"/>
    <property type="project" value="InterPro"/>
</dbReference>
<protein>
    <submittedName>
        <fullName evidence="2">DNA-binding anti-repressor SinI</fullName>
    </submittedName>
</protein>
<dbReference type="Proteomes" id="UP000322997">
    <property type="component" value="Unassembled WGS sequence"/>
</dbReference>
<dbReference type="InterPro" id="IPR036281">
    <property type="entry name" value="SinR/SinI_dimer_dom_sf"/>
</dbReference>
<keyword evidence="2" id="KW-0238">DNA-binding</keyword>
<gene>
    <name evidence="2" type="primary">sinI</name>
    <name evidence="2" type="ORF">FZC83_16495</name>
</gene>
<dbReference type="AlphaFoldDB" id="A0A5D4RN97"/>
<dbReference type="OrthoDB" id="2473599at2"/>
<dbReference type="InterPro" id="IPR010981">
    <property type="entry name" value="SinR/SinI_dimer_dom"/>
</dbReference>
<evidence type="ECO:0000259" key="1">
    <source>
        <dbReference type="PROSITE" id="PS51500"/>
    </source>
</evidence>
<comment type="caution">
    <text evidence="2">The sequence shown here is derived from an EMBL/GenBank/DDBJ whole genome shotgun (WGS) entry which is preliminary data.</text>
</comment>
<dbReference type="SUPFAM" id="SSF47406">
    <property type="entry name" value="SinR repressor dimerisation domain-like"/>
    <property type="match status" value="1"/>
</dbReference>
<proteinExistence type="predicted"/>